<comment type="caution">
    <text evidence="7">The sequence shown here is derived from an EMBL/GenBank/DDBJ whole genome shotgun (WGS) entry which is preliminary data.</text>
</comment>
<protein>
    <submittedName>
        <fullName evidence="7">DMT family transporter</fullName>
    </submittedName>
</protein>
<keyword evidence="4 5" id="KW-0472">Membrane</keyword>
<evidence type="ECO:0000313" key="8">
    <source>
        <dbReference type="Proteomes" id="UP001596274"/>
    </source>
</evidence>
<gene>
    <name evidence="7" type="ORF">ACFQDD_04980</name>
</gene>
<dbReference type="PANTHER" id="PTHR32322:SF2">
    <property type="entry name" value="EAMA DOMAIN-CONTAINING PROTEIN"/>
    <property type="match status" value="1"/>
</dbReference>
<feature type="transmembrane region" description="Helical" evidence="5">
    <location>
        <begin position="248"/>
        <end position="266"/>
    </location>
</feature>
<feature type="transmembrane region" description="Helical" evidence="5">
    <location>
        <begin position="185"/>
        <end position="207"/>
    </location>
</feature>
<keyword evidence="2 5" id="KW-0812">Transmembrane</keyword>
<feature type="transmembrane region" description="Helical" evidence="5">
    <location>
        <begin position="35"/>
        <end position="56"/>
    </location>
</feature>
<feature type="transmembrane region" description="Helical" evidence="5">
    <location>
        <begin position="272"/>
        <end position="289"/>
    </location>
</feature>
<keyword evidence="8" id="KW-1185">Reference proteome</keyword>
<feature type="transmembrane region" description="Helical" evidence="5">
    <location>
        <begin position="124"/>
        <end position="141"/>
    </location>
</feature>
<feature type="transmembrane region" description="Helical" evidence="5">
    <location>
        <begin position="213"/>
        <end position="236"/>
    </location>
</feature>
<dbReference type="GO" id="GO:0016020">
    <property type="term" value="C:membrane"/>
    <property type="evidence" value="ECO:0007669"/>
    <property type="project" value="UniProtKB-SubCell"/>
</dbReference>
<dbReference type="SUPFAM" id="SSF103481">
    <property type="entry name" value="Multidrug resistance efflux transporter EmrE"/>
    <property type="match status" value="2"/>
</dbReference>
<dbReference type="EMBL" id="JBHSWT010000177">
    <property type="protein sequence ID" value="MFC6770875.1"/>
    <property type="molecule type" value="Genomic_DNA"/>
</dbReference>
<evidence type="ECO:0000256" key="1">
    <source>
        <dbReference type="ARBA" id="ARBA00004141"/>
    </source>
</evidence>
<keyword evidence="3 5" id="KW-1133">Transmembrane helix</keyword>
<feature type="transmembrane region" description="Helical" evidence="5">
    <location>
        <begin position="153"/>
        <end position="173"/>
    </location>
</feature>
<evidence type="ECO:0000256" key="3">
    <source>
        <dbReference type="ARBA" id="ARBA00022989"/>
    </source>
</evidence>
<evidence type="ECO:0000256" key="2">
    <source>
        <dbReference type="ARBA" id="ARBA00022692"/>
    </source>
</evidence>
<evidence type="ECO:0000256" key="4">
    <source>
        <dbReference type="ARBA" id="ARBA00023136"/>
    </source>
</evidence>
<evidence type="ECO:0000259" key="6">
    <source>
        <dbReference type="Pfam" id="PF00892"/>
    </source>
</evidence>
<accession>A0ABD5T6E5</accession>
<dbReference type="InterPro" id="IPR000620">
    <property type="entry name" value="EamA_dom"/>
</dbReference>
<organism evidence="7 8">
    <name type="scientific">Halorubrum pallidum</name>
    <dbReference type="NCBI Taxonomy" id="1526114"/>
    <lineage>
        <taxon>Archaea</taxon>
        <taxon>Methanobacteriati</taxon>
        <taxon>Methanobacteriota</taxon>
        <taxon>Stenosarchaea group</taxon>
        <taxon>Halobacteria</taxon>
        <taxon>Halobacteriales</taxon>
        <taxon>Haloferacaceae</taxon>
        <taxon>Halorubrum</taxon>
    </lineage>
</organism>
<comment type="subcellular location">
    <subcellularLocation>
        <location evidence="1">Membrane</location>
        <topology evidence="1">Multi-pass membrane protein</topology>
    </subcellularLocation>
</comment>
<sequence length="302" mass="31869">MRTEYQNLLLFGIYSVCGALVFVGAKLGMPDVPPLLFAALRLDIAGVALLAVAGWRSTYWLPRTRRDVLGVGVVGVFTLGVMNAILFAGQQYVTSAVGAIAYSFMPVLTTGFAVLLLPTASLDIVDAFGILLGFLGVGIVAQPSAAAIHADRLIGFGLMIGSVAIFALGTVLTQRVQPALPRLALTAWGVLLAAVVNHGIAVVFGYSLTAITWTSTAITGVVVESLLATAVLYAVHFELIDRIGPARTSLNFYLQPIVAAPIGLVLFDNRLATVSLVGFLIIFVGFVLIEREVILNTCYSAT</sequence>
<feature type="transmembrane region" description="Helical" evidence="5">
    <location>
        <begin position="95"/>
        <end position="117"/>
    </location>
</feature>
<evidence type="ECO:0000313" key="7">
    <source>
        <dbReference type="EMBL" id="MFC6770875.1"/>
    </source>
</evidence>
<dbReference type="InterPro" id="IPR037185">
    <property type="entry name" value="EmrE-like"/>
</dbReference>
<proteinExistence type="predicted"/>
<dbReference type="AlphaFoldDB" id="A0ABD5T6E5"/>
<dbReference type="Proteomes" id="UP001596274">
    <property type="component" value="Unassembled WGS sequence"/>
</dbReference>
<feature type="domain" description="EamA" evidence="6">
    <location>
        <begin position="9"/>
        <end position="140"/>
    </location>
</feature>
<dbReference type="PANTHER" id="PTHR32322">
    <property type="entry name" value="INNER MEMBRANE TRANSPORTER"/>
    <property type="match status" value="1"/>
</dbReference>
<feature type="transmembrane region" description="Helical" evidence="5">
    <location>
        <begin position="7"/>
        <end position="29"/>
    </location>
</feature>
<feature type="transmembrane region" description="Helical" evidence="5">
    <location>
        <begin position="68"/>
        <end position="89"/>
    </location>
</feature>
<dbReference type="Pfam" id="PF00892">
    <property type="entry name" value="EamA"/>
    <property type="match status" value="2"/>
</dbReference>
<feature type="domain" description="EamA" evidence="6">
    <location>
        <begin position="154"/>
        <end position="289"/>
    </location>
</feature>
<dbReference type="InterPro" id="IPR050638">
    <property type="entry name" value="AA-Vitamin_Transporters"/>
</dbReference>
<name>A0ABD5T6E5_9EURY</name>
<reference evidence="7 8" key="1">
    <citation type="journal article" date="2019" name="Int. J. Syst. Evol. Microbiol.">
        <title>The Global Catalogue of Microorganisms (GCM) 10K type strain sequencing project: providing services to taxonomists for standard genome sequencing and annotation.</title>
        <authorList>
            <consortium name="The Broad Institute Genomics Platform"/>
            <consortium name="The Broad Institute Genome Sequencing Center for Infectious Disease"/>
            <person name="Wu L."/>
            <person name="Ma J."/>
        </authorList>
    </citation>
    <scope>NUCLEOTIDE SEQUENCE [LARGE SCALE GENOMIC DNA]</scope>
    <source>
        <strain evidence="7 8">PJ61</strain>
    </source>
</reference>
<evidence type="ECO:0000256" key="5">
    <source>
        <dbReference type="SAM" id="Phobius"/>
    </source>
</evidence>